<feature type="compositionally biased region" description="Basic and acidic residues" evidence="5">
    <location>
        <begin position="963"/>
        <end position="974"/>
    </location>
</feature>
<feature type="compositionally biased region" description="Basic and acidic residues" evidence="5">
    <location>
        <begin position="744"/>
        <end position="764"/>
    </location>
</feature>
<dbReference type="InterPro" id="IPR046824">
    <property type="entry name" value="Mss51-like_C"/>
</dbReference>
<evidence type="ECO:0000256" key="2">
    <source>
        <dbReference type="ARBA" id="ARBA00022771"/>
    </source>
</evidence>
<evidence type="ECO:0000256" key="5">
    <source>
        <dbReference type="SAM" id="MobiDB-lite"/>
    </source>
</evidence>
<feature type="compositionally biased region" description="Basic residues" evidence="5">
    <location>
        <begin position="94"/>
        <end position="104"/>
    </location>
</feature>
<keyword evidence="8" id="KW-1185">Reference proteome</keyword>
<feature type="region of interest" description="Disordered" evidence="5">
    <location>
        <begin position="705"/>
        <end position="767"/>
    </location>
</feature>
<evidence type="ECO:0000256" key="3">
    <source>
        <dbReference type="ARBA" id="ARBA00022833"/>
    </source>
</evidence>
<feature type="region of interest" description="Disordered" evidence="5">
    <location>
        <begin position="75"/>
        <end position="232"/>
    </location>
</feature>
<feature type="compositionally biased region" description="Basic and acidic residues" evidence="5">
    <location>
        <begin position="186"/>
        <end position="211"/>
    </location>
</feature>
<evidence type="ECO:0000313" key="7">
    <source>
        <dbReference type="EMBL" id="KAJ8708502.1"/>
    </source>
</evidence>
<dbReference type="Gene3D" id="6.10.140.2220">
    <property type="match status" value="1"/>
</dbReference>
<dbReference type="PROSITE" id="PS01360">
    <property type="entry name" value="ZF_MYND_1"/>
    <property type="match status" value="1"/>
</dbReference>
<dbReference type="GO" id="GO:0008270">
    <property type="term" value="F:zinc ion binding"/>
    <property type="evidence" value="ECO:0007669"/>
    <property type="project" value="UniProtKB-KW"/>
</dbReference>
<feature type="compositionally biased region" description="Basic and acidic residues" evidence="5">
    <location>
        <begin position="597"/>
        <end position="618"/>
    </location>
</feature>
<comment type="caution">
    <text evidence="7">The sequence shown here is derived from an EMBL/GenBank/DDBJ whole genome shotgun (WGS) entry which is preliminary data.</text>
</comment>
<feature type="compositionally biased region" description="Basic and acidic residues" evidence="5">
    <location>
        <begin position="222"/>
        <end position="232"/>
    </location>
</feature>
<keyword evidence="1" id="KW-0479">Metal-binding</keyword>
<evidence type="ECO:0000259" key="6">
    <source>
        <dbReference type="PROSITE" id="PS50865"/>
    </source>
</evidence>
<dbReference type="InterPro" id="IPR002893">
    <property type="entry name" value="Znf_MYND"/>
</dbReference>
<feature type="compositionally biased region" description="Polar residues" evidence="5">
    <location>
        <begin position="705"/>
        <end position="719"/>
    </location>
</feature>
<feature type="compositionally biased region" description="Basic and acidic residues" evidence="5">
    <location>
        <begin position="319"/>
        <end position="335"/>
    </location>
</feature>
<feature type="compositionally biased region" description="Basic and acidic residues" evidence="5">
    <location>
        <begin position="116"/>
        <end position="142"/>
    </location>
</feature>
<feature type="compositionally biased region" description="Low complexity" evidence="5">
    <location>
        <begin position="1004"/>
        <end position="1025"/>
    </location>
</feature>
<dbReference type="SUPFAM" id="SSF144232">
    <property type="entry name" value="HIT/MYND zinc finger-like"/>
    <property type="match status" value="1"/>
</dbReference>
<feature type="compositionally biased region" description="Basic residues" evidence="5">
    <location>
        <begin position="212"/>
        <end position="221"/>
    </location>
</feature>
<dbReference type="Pfam" id="PF01753">
    <property type="entry name" value="zf-MYND"/>
    <property type="match status" value="1"/>
</dbReference>
<evidence type="ECO:0000256" key="4">
    <source>
        <dbReference type="PROSITE-ProRule" id="PRU00134"/>
    </source>
</evidence>
<feature type="region of interest" description="Disordered" evidence="5">
    <location>
        <begin position="1"/>
        <end position="44"/>
    </location>
</feature>
<feature type="domain" description="MYND-type" evidence="6">
    <location>
        <begin position="1208"/>
        <end position="1247"/>
    </location>
</feature>
<evidence type="ECO:0000313" key="8">
    <source>
        <dbReference type="Proteomes" id="UP001231518"/>
    </source>
</evidence>
<sequence>MNKKGKTKKGKVPNPVPVQEDISGGKVEELGKSGDKIENVGPVDDKKEVVGLITDIIPNLEEKVEGLKEKRVPEILSEVITPAVDVKDEETPKKPKRNRGKKKKGKDDDFDDDVEEKPKETNIQPVEEKKAEVPEVEIKTEELPQITPTARKKKNKKKNADQKADELFPPDQELPSIPKQTEIIEPEVKESVPDIKQDLLKPDITEQDAKSSKKKNKKKKRTDSEKSDREELSCTSAFQMLLVDKNEPDVKTEDKVDVSIIPTESVKADVEKTEIKLEKTEETLPIQPVVEKAATPIKELEEAPIPESKSKKKNKKDKKQTPKPEEIPKQDEVKCDQPTPLIDLDSPIQTVVAEPIKDISTSSQEEKTKEIAVTESPIPLPEDLSPKPKAKIAKPVEKKRKGKHDTSESSSLDTLLPEFAKVEDDPFKVKLEIVETVPVETAPVETVPVVQEKPAKVDPQTIPFEITSDITCTAPDEDDKLIAQEFELLAEKAMGKKRKKGSKMPKALDIFIQEPKTESDDKQTDIKEAAKEQLAVITEILTPQTDQQEFIIKSEKPDVSTAVDTVQEITEEVSKPALPEFKGKALLTPEDIGEQVEFIKPEETIQSTEDKEKSETKPGKKRKKSPKPPRKTEEIPKTEERAITPKPETVREEKLKSEDITQQSLAEKIDASNITKMYDIEISSIRASESEGSASELVPDITYPRASSQQSHDNNNNTVIREIFPPTEPVLAIPLAQERAPSPKKMDEKKSPPKEEKTDIKSKMMEVNQDMEELRLSIERSLAELTSMEKSEVDIEKEFEMTRNKAQKVASLLFDTGESAAAVPMPVSREKSREKSPFVQPAVSVPVEEVKTPTIIEDISTQKPEEKPKTEDKKSKKDKHKKHTEEKKMEHPVVESKIAEPLITVDTKTIELPPKVEDRPKTPTEMSPGLHKPLIEPHKVLETLMPSFAIPVEEKKTEIIETEMKVTEKPKEETVETPIDVPPVCPARKDNKGKNKKKKGKQDTQMTATTQSTTTTATAQSQSTQETKKEEKTESKTESKSESKGKSQSTEKGKQQASNVDSEGVQDEVLDYEPIENFEDALTSSNDDVNNTFEMIVQETQEQNNPKINIIAPDEEKTPVSPPKNLLGHPDIPVRSNRRDFKKEKDKIPNEITARVKIKDSVEVERKQTKNTQTNNKIKEFCQDYKMDGNDDFVYKYSFRKVFLQSSCHVCKKALSGSRVPCNYCNLLFYCSNKHKDEDWPQHQALCFAVSTIVHLKDQKHIYGDAKNLTGHDYRLIRMQMIVSCEKVLKRRLVPWEQEALLYPRVCAHVPCREWRQSKLTDCQGCGQISYCTDNADHFPKSHSRWCKSYSLYEKLVCYQQTKGRLEPKMPTKVLTEPKQIPEKINEVLASMYEEKIDITDIQYAALTQLATAPLTAAYCHQLCRSKAAGLTNGVNKKSSFTIHVVGAELQFEADALNKWEVFFLHLRPDLQELRVVLINYNLNPSNLPLELLGKIKICENCRQKNRRVVFSFQDKRTYADYKSSEDYVVPDIVCAFNPSIQRSSVFNGKDPWPLTINAILKLKVPFIITGYTITELQKDCIRIKECSETGYNFIAEPKYNNFASVRPDRNFISDDEMPLLFKNYCFAIISA</sequence>
<reference evidence="7" key="1">
    <citation type="submission" date="2023-03" db="EMBL/GenBank/DDBJ databases">
        <title>Chromosome-level genomes of two armyworms, Mythimna separata and Mythimna loreyi, provide insights into the biosynthesis and reception of sex pheromones.</title>
        <authorList>
            <person name="Zhao H."/>
        </authorList>
    </citation>
    <scope>NUCLEOTIDE SEQUENCE</scope>
    <source>
        <strain evidence="7">BeijingLab</strain>
        <tissue evidence="7">Pupa</tissue>
    </source>
</reference>
<organism evidence="7 8">
    <name type="scientific">Mythimna separata</name>
    <name type="common">Oriental armyworm</name>
    <name type="synonym">Pseudaletia separata</name>
    <dbReference type="NCBI Taxonomy" id="271217"/>
    <lineage>
        <taxon>Eukaryota</taxon>
        <taxon>Metazoa</taxon>
        <taxon>Ecdysozoa</taxon>
        <taxon>Arthropoda</taxon>
        <taxon>Hexapoda</taxon>
        <taxon>Insecta</taxon>
        <taxon>Pterygota</taxon>
        <taxon>Neoptera</taxon>
        <taxon>Endopterygota</taxon>
        <taxon>Lepidoptera</taxon>
        <taxon>Glossata</taxon>
        <taxon>Ditrysia</taxon>
        <taxon>Noctuoidea</taxon>
        <taxon>Noctuidae</taxon>
        <taxon>Noctuinae</taxon>
        <taxon>Hadenini</taxon>
        <taxon>Mythimna</taxon>
    </lineage>
</organism>
<dbReference type="EMBL" id="JARGEI010000026">
    <property type="protein sequence ID" value="KAJ8708502.1"/>
    <property type="molecule type" value="Genomic_DNA"/>
</dbReference>
<feature type="compositionally biased region" description="Basic residues" evidence="5">
    <location>
        <begin position="1"/>
        <end position="11"/>
    </location>
</feature>
<dbReference type="Pfam" id="PF20179">
    <property type="entry name" value="MSS51_C"/>
    <property type="match status" value="1"/>
</dbReference>
<feature type="region of interest" description="Disordered" evidence="5">
    <location>
        <begin position="963"/>
        <end position="1072"/>
    </location>
</feature>
<keyword evidence="2 4" id="KW-0863">Zinc-finger</keyword>
<gene>
    <name evidence="7" type="ORF">PYW07_010627</name>
</gene>
<feature type="region of interest" description="Disordered" evidence="5">
    <location>
        <begin position="589"/>
        <end position="667"/>
    </location>
</feature>
<keyword evidence="3" id="KW-0862">Zinc</keyword>
<dbReference type="PANTHER" id="PTHR28069:SF2">
    <property type="entry name" value="GH20023P"/>
    <property type="match status" value="1"/>
</dbReference>
<feature type="compositionally biased region" description="Basic and acidic residues" evidence="5">
    <location>
        <begin position="26"/>
        <end position="44"/>
    </location>
</feature>
<dbReference type="PANTHER" id="PTHR28069">
    <property type="entry name" value="GH20023P"/>
    <property type="match status" value="1"/>
</dbReference>
<evidence type="ECO:0000256" key="1">
    <source>
        <dbReference type="ARBA" id="ARBA00022723"/>
    </source>
</evidence>
<feature type="region of interest" description="Disordered" evidence="5">
    <location>
        <begin position="287"/>
        <end position="412"/>
    </location>
</feature>
<name>A0AAD7YA63_MYTSE</name>
<dbReference type="Proteomes" id="UP001231518">
    <property type="component" value="Chromosome 25"/>
</dbReference>
<feature type="compositionally biased region" description="Basic and acidic residues" evidence="5">
    <location>
        <begin position="630"/>
        <end position="659"/>
    </location>
</feature>
<dbReference type="PROSITE" id="PS50865">
    <property type="entry name" value="ZF_MYND_2"/>
    <property type="match status" value="1"/>
</dbReference>
<feature type="compositionally biased region" description="Basic and acidic residues" evidence="5">
    <location>
        <begin position="883"/>
        <end position="898"/>
    </location>
</feature>
<proteinExistence type="predicted"/>
<accession>A0AAD7YA63</accession>
<feature type="compositionally biased region" description="Basic residues" evidence="5">
    <location>
        <begin position="619"/>
        <end position="629"/>
    </location>
</feature>
<feature type="compositionally biased region" description="Basic and acidic residues" evidence="5">
    <location>
        <begin position="863"/>
        <end position="875"/>
    </location>
</feature>
<feature type="region of interest" description="Disordered" evidence="5">
    <location>
        <begin position="1114"/>
        <end position="1136"/>
    </location>
</feature>
<feature type="compositionally biased region" description="Basic residues" evidence="5">
    <location>
        <begin position="388"/>
        <end position="403"/>
    </location>
</feature>
<protein>
    <recommendedName>
        <fullName evidence="6">MYND-type domain-containing protein</fullName>
    </recommendedName>
</protein>
<feature type="region of interest" description="Disordered" evidence="5">
    <location>
        <begin position="854"/>
        <end position="934"/>
    </location>
</feature>
<feature type="compositionally biased region" description="Basic and acidic residues" evidence="5">
    <location>
        <begin position="1026"/>
        <end position="1054"/>
    </location>
</feature>